<dbReference type="GO" id="GO:0005886">
    <property type="term" value="C:plasma membrane"/>
    <property type="evidence" value="ECO:0007669"/>
    <property type="project" value="TreeGrafter"/>
</dbReference>
<evidence type="ECO:0000313" key="2">
    <source>
        <dbReference type="EMBL" id="WNZ25014.1"/>
    </source>
</evidence>
<dbReference type="GO" id="GO:0032259">
    <property type="term" value="P:methylation"/>
    <property type="evidence" value="ECO:0007669"/>
    <property type="project" value="UniProtKB-KW"/>
</dbReference>
<reference evidence="2" key="1">
    <citation type="submission" date="2020-05" db="EMBL/GenBank/DDBJ databases">
        <authorList>
            <person name="Zhu T."/>
            <person name="Keshari N."/>
            <person name="Lu X."/>
        </authorList>
    </citation>
    <scope>NUCLEOTIDE SEQUENCE</scope>
    <source>
        <strain evidence="2">NK1-12</strain>
    </source>
</reference>
<keyword evidence="2" id="KW-0489">Methyltransferase</keyword>
<dbReference type="InterPro" id="IPR006342">
    <property type="entry name" value="FkbM_mtfrase"/>
</dbReference>
<evidence type="ECO:0000259" key="1">
    <source>
        <dbReference type="Pfam" id="PF05050"/>
    </source>
</evidence>
<proteinExistence type="predicted"/>
<dbReference type="GO" id="GO:0016197">
    <property type="term" value="P:endosomal transport"/>
    <property type="evidence" value="ECO:0007669"/>
    <property type="project" value="TreeGrafter"/>
</dbReference>
<dbReference type="GO" id="GO:0008168">
    <property type="term" value="F:methyltransferase activity"/>
    <property type="evidence" value="ECO:0007669"/>
    <property type="project" value="UniProtKB-KW"/>
</dbReference>
<dbReference type="GO" id="GO:0006888">
    <property type="term" value="P:endoplasmic reticulum to Golgi vesicle-mediated transport"/>
    <property type="evidence" value="ECO:0007669"/>
    <property type="project" value="TreeGrafter"/>
</dbReference>
<name>A0AA96WH56_9CYAN</name>
<feature type="domain" description="Methyltransferase FkbM" evidence="1">
    <location>
        <begin position="55"/>
        <end position="238"/>
    </location>
</feature>
<dbReference type="Gene3D" id="3.40.50.150">
    <property type="entry name" value="Vaccinia Virus protein VP39"/>
    <property type="match status" value="1"/>
</dbReference>
<dbReference type="AlphaFoldDB" id="A0AA96WH56"/>
<dbReference type="GO" id="GO:0005737">
    <property type="term" value="C:cytoplasm"/>
    <property type="evidence" value="ECO:0007669"/>
    <property type="project" value="GOC"/>
</dbReference>
<dbReference type="RefSeq" id="WP_316431094.1">
    <property type="nucleotide sequence ID" value="NZ_CP053586.1"/>
</dbReference>
<dbReference type="InterPro" id="IPR053202">
    <property type="entry name" value="EGF_Rcpt_Signaling_Reg"/>
</dbReference>
<keyword evidence="2" id="KW-0808">Transferase</keyword>
<dbReference type="SUPFAM" id="SSF53335">
    <property type="entry name" value="S-adenosyl-L-methionine-dependent methyltransferases"/>
    <property type="match status" value="1"/>
</dbReference>
<sequence length="263" mass="30280">MKQVLQQVVKSFGYEIKKATDQPEKPELHDYPCIDLLDLLMQDYMQHQPDVFCIQIGAHDGISADPVGRLIRKYHWRGILIEPQPISFKQLVENYKGEDQLIFEQLVIGAQDGTATFYTVREDIPGLPFWLPQSGGLDKGHLQASLYFWKHVRKVENLPDDLDSMIEEIPIPQMTISTLLSKHNIDKLDLFALATPGYDFEIIKMFPFERIKPPVICFEYNCLRDREACLKYLADLGYSVGRFGSRAVAALDAPIWRWSLGEY</sequence>
<dbReference type="PANTHER" id="PTHR34009:SF2">
    <property type="entry name" value="PROTEIN STAR"/>
    <property type="match status" value="1"/>
</dbReference>
<dbReference type="InterPro" id="IPR029063">
    <property type="entry name" value="SAM-dependent_MTases_sf"/>
</dbReference>
<dbReference type="Pfam" id="PF05050">
    <property type="entry name" value="Methyltransf_21"/>
    <property type="match status" value="1"/>
</dbReference>
<gene>
    <name evidence="2" type="ORF">HJG54_20610</name>
</gene>
<protein>
    <submittedName>
        <fullName evidence="2">FkbM family methyltransferase</fullName>
    </submittedName>
</protein>
<organism evidence="2">
    <name type="scientific">Leptolyngbya sp. NK1-12</name>
    <dbReference type="NCBI Taxonomy" id="2547451"/>
    <lineage>
        <taxon>Bacteria</taxon>
        <taxon>Bacillati</taxon>
        <taxon>Cyanobacteriota</taxon>
        <taxon>Cyanophyceae</taxon>
        <taxon>Leptolyngbyales</taxon>
        <taxon>Leptolyngbyaceae</taxon>
        <taxon>Leptolyngbya group</taxon>
        <taxon>Leptolyngbya</taxon>
    </lineage>
</organism>
<dbReference type="EMBL" id="CP053586">
    <property type="protein sequence ID" value="WNZ25014.1"/>
    <property type="molecule type" value="Genomic_DNA"/>
</dbReference>
<dbReference type="PANTHER" id="PTHR34009">
    <property type="entry name" value="PROTEIN STAR"/>
    <property type="match status" value="1"/>
</dbReference>
<accession>A0AA96WH56</accession>